<dbReference type="Gene3D" id="2.40.160.180">
    <property type="entry name" value="Carbohydrate-selective porin OprB"/>
    <property type="match status" value="1"/>
</dbReference>
<accession>A0A2P2E5Q1</accession>
<sequence length="403" mass="42144">MRGEVPVRLTTTQMTMAGFIAGILTSSAALADGGKPLDGLRGAIEPSGLSIEAEYTGEWVSAHQGAADGKSFFLDNVNVLVNWDLEKAFGLKGTTLYMNVLGNSGDRPNDRIGTLEGVSNLEVADGRFKVYEFAVEQAFGDNTSVSFGYIDLNAHFYATDASGLLVGPPYGIGTELAATGSNGPSIFPSTSLALVGKFKPTENSYLRVGVFGARAHNWGDPGSSNNFNEGSLVIAEAGLTSRGLLALGGWRYTDKVAAYRPTGPAASIQPWGIYGLVEQPLIESETGPSVTGFVRAGVSDGDTSDFTGSFSAGFLVDRALPGRPNSQFSLGVRHAYVSDQFKDTARSNGDTPKSGESGVEVTVADQLTSSISLQGSLHYAPNPGAVKSAEDALISSVRLTVAF</sequence>
<dbReference type="InterPro" id="IPR038673">
    <property type="entry name" value="OprB_sf"/>
</dbReference>
<dbReference type="PANTHER" id="PTHR37944">
    <property type="entry name" value="PORIN B"/>
    <property type="match status" value="1"/>
</dbReference>
<name>A0A2P2E5Q1_9PROT</name>
<evidence type="ECO:0000256" key="1">
    <source>
        <dbReference type="ARBA" id="ARBA00008769"/>
    </source>
</evidence>
<comment type="similarity">
    <text evidence="1 2">Belongs to the OprB family.</text>
</comment>
<comment type="caution">
    <text evidence="3">The sequence shown here is derived from an EMBL/GenBank/DDBJ whole genome shotgun (WGS) entry which is preliminary data.</text>
</comment>
<dbReference type="EMBL" id="BFBR01000001">
    <property type="protein sequence ID" value="GBF56386.1"/>
    <property type="molecule type" value="Genomic_DNA"/>
</dbReference>
<dbReference type="GO" id="GO:0015288">
    <property type="term" value="F:porin activity"/>
    <property type="evidence" value="ECO:0007669"/>
    <property type="project" value="InterPro"/>
</dbReference>
<dbReference type="AlphaFoldDB" id="A0A2P2E5Q1"/>
<organism evidence="3 4">
    <name type="scientific">Candidatus Phycosocius bacilliformis</name>
    <dbReference type="NCBI Taxonomy" id="1445552"/>
    <lineage>
        <taxon>Bacteria</taxon>
        <taxon>Pseudomonadati</taxon>
        <taxon>Pseudomonadota</taxon>
        <taxon>Alphaproteobacteria</taxon>
        <taxon>Caulobacterales</taxon>
        <taxon>Caulobacterales incertae sedis</taxon>
        <taxon>Candidatus Phycosocius</taxon>
    </lineage>
</organism>
<dbReference type="InterPro" id="IPR007049">
    <property type="entry name" value="Carb-sel_porin_OprB"/>
</dbReference>
<dbReference type="PANTHER" id="PTHR37944:SF1">
    <property type="entry name" value="PORIN B"/>
    <property type="match status" value="1"/>
</dbReference>
<evidence type="ECO:0000313" key="3">
    <source>
        <dbReference type="EMBL" id="GBF56386.1"/>
    </source>
</evidence>
<protein>
    <submittedName>
        <fullName evidence="3">Porin B</fullName>
    </submittedName>
</protein>
<dbReference type="Proteomes" id="UP000245086">
    <property type="component" value="Unassembled WGS sequence"/>
</dbReference>
<evidence type="ECO:0000313" key="4">
    <source>
        <dbReference type="Proteomes" id="UP000245086"/>
    </source>
</evidence>
<dbReference type="GO" id="GO:0008643">
    <property type="term" value="P:carbohydrate transport"/>
    <property type="evidence" value="ECO:0007669"/>
    <property type="project" value="InterPro"/>
</dbReference>
<dbReference type="Pfam" id="PF04966">
    <property type="entry name" value="OprB"/>
    <property type="match status" value="1"/>
</dbReference>
<evidence type="ECO:0000256" key="2">
    <source>
        <dbReference type="RuleBase" id="RU363072"/>
    </source>
</evidence>
<dbReference type="InterPro" id="IPR052932">
    <property type="entry name" value="OprB_Porin"/>
</dbReference>
<gene>
    <name evidence="3" type="primary">oprB</name>
    <name evidence="3" type="ORF">PbB2_00041</name>
</gene>
<proteinExistence type="inferred from homology"/>
<dbReference type="OrthoDB" id="177316at2"/>
<reference evidence="3 4" key="1">
    <citation type="journal article" date="2018" name="Genome Announc.">
        <title>Draft Genome Sequence of "Candidatus Phycosocius bacilliformis," an Alphaproteobacterial Ectosymbiont of the Hydrocarbon-Producing Green Alga Botryococcus braunii.</title>
        <authorList>
            <person name="Tanabe Y."/>
            <person name="Yamaguchi H."/>
            <person name="Watanabe M.M."/>
        </authorList>
    </citation>
    <scope>NUCLEOTIDE SEQUENCE [LARGE SCALE GENOMIC DNA]</scope>
    <source>
        <strain evidence="3 4">BOTRYCO-2</strain>
    </source>
</reference>
<dbReference type="GO" id="GO:0016020">
    <property type="term" value="C:membrane"/>
    <property type="evidence" value="ECO:0007669"/>
    <property type="project" value="InterPro"/>
</dbReference>
<keyword evidence="4" id="KW-1185">Reference proteome</keyword>